<dbReference type="Pfam" id="PF00226">
    <property type="entry name" value="DnaJ"/>
    <property type="match status" value="1"/>
</dbReference>
<sequence>MTPRPWMRTLPSLFSRGYFGLNTDFEQGNEIKRLAEKSCYEILGVKKNCTDEEVKEAYESQLQKFDKEANEQNKKRFDVLHEAYLTLKVKESRNCYNTLGLTIQSASVPILVMNKLKYQTSKVDRYMETYEQKIKESHPEYKKIFDYSSEKAIEVFRKRPFGIDTDGDPYILRITHPMNIMVDLHVQKKQLERKLRVTNPEDRYLYKKITYPRIVYCSNCKGILSTAESNHQPCKHCYGKGYLDEEKEEELWNNPCSYCYSTGKVITNVCQQCEKTGFVHTTTKLSVKIPADAYQGQMLRVKGKGNGVTAPYYGDLYLKVNITDS</sequence>
<dbReference type="GO" id="GO:0051082">
    <property type="term" value="F:unfolded protein binding"/>
    <property type="evidence" value="ECO:0007669"/>
    <property type="project" value="InterPro"/>
</dbReference>
<dbReference type="PANTHER" id="PTHR44145:SF3">
    <property type="entry name" value="DNAJ HOMOLOG SUBFAMILY A MEMBER 3, MITOCHONDRIAL"/>
    <property type="match status" value="1"/>
</dbReference>
<dbReference type="PRINTS" id="PR00625">
    <property type="entry name" value="JDOMAIN"/>
</dbReference>
<dbReference type="Proteomes" id="UP001295684">
    <property type="component" value="Unassembled WGS sequence"/>
</dbReference>
<dbReference type="InterPro" id="IPR001623">
    <property type="entry name" value="DnaJ_domain"/>
</dbReference>
<evidence type="ECO:0000313" key="4">
    <source>
        <dbReference type="Proteomes" id="UP001295684"/>
    </source>
</evidence>
<dbReference type="SMART" id="SM00271">
    <property type="entry name" value="DnaJ"/>
    <property type="match status" value="1"/>
</dbReference>
<comment type="caution">
    <text evidence="3">The sequence shown here is derived from an EMBL/GenBank/DDBJ whole genome shotgun (WGS) entry which is preliminary data.</text>
</comment>
<reference evidence="3" key="1">
    <citation type="submission" date="2023-07" db="EMBL/GenBank/DDBJ databases">
        <authorList>
            <consortium name="AG Swart"/>
            <person name="Singh M."/>
            <person name="Singh A."/>
            <person name="Seah K."/>
            <person name="Emmerich C."/>
        </authorList>
    </citation>
    <scope>NUCLEOTIDE SEQUENCE</scope>
    <source>
        <strain evidence="3">DP1</strain>
    </source>
</reference>
<feature type="domain" description="J" evidence="2">
    <location>
        <begin position="38"/>
        <end position="100"/>
    </location>
</feature>
<keyword evidence="4" id="KW-1185">Reference proteome</keyword>
<keyword evidence="1" id="KW-0143">Chaperone</keyword>
<dbReference type="GO" id="GO:0006457">
    <property type="term" value="P:protein folding"/>
    <property type="evidence" value="ECO:0007669"/>
    <property type="project" value="InterPro"/>
</dbReference>
<name>A0AAD1XFV4_EUPCR</name>
<proteinExistence type="predicted"/>
<organism evidence="3 4">
    <name type="scientific">Euplotes crassus</name>
    <dbReference type="NCBI Taxonomy" id="5936"/>
    <lineage>
        <taxon>Eukaryota</taxon>
        <taxon>Sar</taxon>
        <taxon>Alveolata</taxon>
        <taxon>Ciliophora</taxon>
        <taxon>Intramacronucleata</taxon>
        <taxon>Spirotrichea</taxon>
        <taxon>Hypotrichia</taxon>
        <taxon>Euplotida</taxon>
        <taxon>Euplotidae</taxon>
        <taxon>Moneuplotes</taxon>
    </lineage>
</organism>
<evidence type="ECO:0000259" key="2">
    <source>
        <dbReference type="PROSITE" id="PS50076"/>
    </source>
</evidence>
<dbReference type="InterPro" id="IPR036410">
    <property type="entry name" value="HSP_DnaJ_Cys-rich_dom_sf"/>
</dbReference>
<accession>A0AAD1XFV4</accession>
<dbReference type="PROSITE" id="PS50076">
    <property type="entry name" value="DNAJ_2"/>
    <property type="match status" value="1"/>
</dbReference>
<dbReference type="SUPFAM" id="SSF57938">
    <property type="entry name" value="DnaJ/Hsp40 cysteine-rich domain"/>
    <property type="match status" value="1"/>
</dbReference>
<dbReference type="Gene3D" id="1.10.287.110">
    <property type="entry name" value="DnaJ domain"/>
    <property type="match status" value="1"/>
</dbReference>
<dbReference type="CDD" id="cd06257">
    <property type="entry name" value="DnaJ"/>
    <property type="match status" value="1"/>
</dbReference>
<dbReference type="AlphaFoldDB" id="A0AAD1XFV4"/>
<dbReference type="EMBL" id="CAMPGE010011665">
    <property type="protein sequence ID" value="CAI2370482.1"/>
    <property type="molecule type" value="Genomic_DNA"/>
</dbReference>
<dbReference type="SUPFAM" id="SSF49493">
    <property type="entry name" value="HSP40/DnaJ peptide-binding domain"/>
    <property type="match status" value="1"/>
</dbReference>
<protein>
    <recommendedName>
        <fullName evidence="2">J domain-containing protein</fullName>
    </recommendedName>
</protein>
<evidence type="ECO:0000313" key="3">
    <source>
        <dbReference type="EMBL" id="CAI2370482.1"/>
    </source>
</evidence>
<dbReference type="SUPFAM" id="SSF46565">
    <property type="entry name" value="Chaperone J-domain"/>
    <property type="match status" value="1"/>
</dbReference>
<gene>
    <name evidence="3" type="ORF">ECRASSUSDP1_LOCUS11795</name>
</gene>
<dbReference type="InterPro" id="IPR036869">
    <property type="entry name" value="J_dom_sf"/>
</dbReference>
<dbReference type="PANTHER" id="PTHR44145">
    <property type="entry name" value="DNAJ HOMOLOG SUBFAMILY A MEMBER 3, MITOCHONDRIAL"/>
    <property type="match status" value="1"/>
</dbReference>
<dbReference type="InterPro" id="IPR051938">
    <property type="entry name" value="Apopto_cytoskel_mod"/>
</dbReference>
<dbReference type="Gene3D" id="2.10.230.10">
    <property type="entry name" value="Heat shock protein DnaJ, cysteine-rich domain"/>
    <property type="match status" value="1"/>
</dbReference>
<dbReference type="InterPro" id="IPR008971">
    <property type="entry name" value="HSP40/DnaJ_pept-bd"/>
</dbReference>
<dbReference type="Gene3D" id="2.60.260.20">
    <property type="entry name" value="Urease metallochaperone UreE, N-terminal domain"/>
    <property type="match status" value="1"/>
</dbReference>
<evidence type="ECO:0000256" key="1">
    <source>
        <dbReference type="ARBA" id="ARBA00023186"/>
    </source>
</evidence>